<evidence type="ECO:0000256" key="1">
    <source>
        <dbReference type="SAM" id="MobiDB-lite"/>
    </source>
</evidence>
<proteinExistence type="predicted"/>
<evidence type="ECO:0000313" key="3">
    <source>
        <dbReference type="Proteomes" id="UP000054563"/>
    </source>
</evidence>
<evidence type="ECO:0000313" key="2">
    <source>
        <dbReference type="EMBL" id="KMU85427.1"/>
    </source>
</evidence>
<gene>
    <name evidence="2" type="ORF">CIHG_03210</name>
</gene>
<accession>A0A0J8RKS7</accession>
<protein>
    <submittedName>
        <fullName evidence="2">Uncharacterized protein</fullName>
    </submittedName>
</protein>
<name>A0A0J8RKS7_COCIT</name>
<dbReference type="Proteomes" id="UP000054563">
    <property type="component" value="Unassembled WGS sequence"/>
</dbReference>
<feature type="region of interest" description="Disordered" evidence="1">
    <location>
        <begin position="55"/>
        <end position="80"/>
    </location>
</feature>
<dbReference type="VEuPathDB" id="FungiDB:CIHG_03210"/>
<sequence length="109" mass="12385">MAVELVVRHERLAMVIFCILPATRFKGVFHEAQAFRTFLPCKPCFPQRREGGGLTSFWGKASGQDEDDEDSSVQKRLIPDRFESNTRVHVYSGHIAGHADQTPQRRQDA</sequence>
<dbReference type="EMBL" id="DS016988">
    <property type="protein sequence ID" value="KMU85427.1"/>
    <property type="molecule type" value="Genomic_DNA"/>
</dbReference>
<reference evidence="3" key="1">
    <citation type="journal article" date="2010" name="Genome Res.">
        <title>Population genomic sequencing of Coccidioides fungi reveals recent hybridization and transposon control.</title>
        <authorList>
            <person name="Neafsey D.E."/>
            <person name="Barker B.M."/>
            <person name="Sharpton T.J."/>
            <person name="Stajich J.E."/>
            <person name="Park D.J."/>
            <person name="Whiston E."/>
            <person name="Hung C.-Y."/>
            <person name="McMahan C."/>
            <person name="White J."/>
            <person name="Sykes S."/>
            <person name="Heiman D."/>
            <person name="Young S."/>
            <person name="Zeng Q."/>
            <person name="Abouelleil A."/>
            <person name="Aftuck L."/>
            <person name="Bessette D."/>
            <person name="Brown A."/>
            <person name="FitzGerald M."/>
            <person name="Lui A."/>
            <person name="Macdonald J.P."/>
            <person name="Priest M."/>
            <person name="Orbach M.J."/>
            <person name="Galgiani J.N."/>
            <person name="Kirkland T.N."/>
            <person name="Cole G.T."/>
            <person name="Birren B.W."/>
            <person name="Henn M.R."/>
            <person name="Taylor J.W."/>
            <person name="Rounsley S.D."/>
        </authorList>
    </citation>
    <scope>NUCLEOTIDE SEQUENCE [LARGE SCALE GENOMIC DNA]</scope>
    <source>
        <strain evidence="3">H538.4</strain>
    </source>
</reference>
<dbReference type="AlphaFoldDB" id="A0A0J8RKS7"/>
<organism evidence="2 3">
    <name type="scientific">Coccidioides immitis H538.4</name>
    <dbReference type="NCBI Taxonomy" id="396776"/>
    <lineage>
        <taxon>Eukaryota</taxon>
        <taxon>Fungi</taxon>
        <taxon>Dikarya</taxon>
        <taxon>Ascomycota</taxon>
        <taxon>Pezizomycotina</taxon>
        <taxon>Eurotiomycetes</taxon>
        <taxon>Eurotiomycetidae</taxon>
        <taxon>Onygenales</taxon>
        <taxon>Onygenaceae</taxon>
        <taxon>Coccidioides</taxon>
    </lineage>
</organism>